<proteinExistence type="predicted"/>
<comment type="caution">
    <text evidence="1">The sequence shown here is derived from an EMBL/GenBank/DDBJ whole genome shotgun (WGS) entry which is preliminary data.</text>
</comment>
<accession>A0A1R3JD34</accession>
<evidence type="ECO:0000313" key="1">
    <source>
        <dbReference type="EMBL" id="OMO92744.1"/>
    </source>
</evidence>
<sequence>MGGRLLKETRRTTVTRRVVVRPPRLHLAEGLSLKVPSSYPNPSCDPPKYL</sequence>
<name>A0A1R3JD34_9ROSI</name>
<organism evidence="1 2">
    <name type="scientific">Corchorus olitorius</name>
    <dbReference type="NCBI Taxonomy" id="93759"/>
    <lineage>
        <taxon>Eukaryota</taxon>
        <taxon>Viridiplantae</taxon>
        <taxon>Streptophyta</taxon>
        <taxon>Embryophyta</taxon>
        <taxon>Tracheophyta</taxon>
        <taxon>Spermatophyta</taxon>
        <taxon>Magnoliopsida</taxon>
        <taxon>eudicotyledons</taxon>
        <taxon>Gunneridae</taxon>
        <taxon>Pentapetalae</taxon>
        <taxon>rosids</taxon>
        <taxon>malvids</taxon>
        <taxon>Malvales</taxon>
        <taxon>Malvaceae</taxon>
        <taxon>Grewioideae</taxon>
        <taxon>Apeibeae</taxon>
        <taxon>Corchorus</taxon>
    </lineage>
</organism>
<keyword evidence="2" id="KW-1185">Reference proteome</keyword>
<gene>
    <name evidence="1" type="ORF">COLO4_17338</name>
</gene>
<reference evidence="2" key="1">
    <citation type="submission" date="2013-09" db="EMBL/GenBank/DDBJ databases">
        <title>Corchorus olitorius genome sequencing.</title>
        <authorList>
            <person name="Alam M."/>
            <person name="Haque M.S."/>
            <person name="Islam M.S."/>
            <person name="Emdad E.M."/>
            <person name="Islam M.M."/>
            <person name="Ahmed B."/>
            <person name="Halim A."/>
            <person name="Hossen Q.M.M."/>
            <person name="Hossain M.Z."/>
            <person name="Ahmed R."/>
            <person name="Khan M.M."/>
            <person name="Islam R."/>
            <person name="Rashid M.M."/>
            <person name="Khan S.A."/>
            <person name="Rahman M.S."/>
            <person name="Alam M."/>
            <person name="Yahiya A.S."/>
            <person name="Khan M.S."/>
            <person name="Azam M.S."/>
            <person name="Haque T."/>
            <person name="Lashkar M.Z.H."/>
            <person name="Akhand A.I."/>
            <person name="Morshed G."/>
            <person name="Roy S."/>
            <person name="Uddin K.S."/>
            <person name="Rabeya T."/>
            <person name="Hossain A.S."/>
            <person name="Chowdhury A."/>
            <person name="Snigdha A.R."/>
            <person name="Mortoza M.S."/>
            <person name="Matin S.A."/>
            <person name="Hoque S.M.E."/>
            <person name="Islam M.K."/>
            <person name="Roy D.K."/>
            <person name="Haider R."/>
            <person name="Moosa M.M."/>
            <person name="Elias S.M."/>
            <person name="Hasan A.M."/>
            <person name="Jahan S."/>
            <person name="Shafiuddin M."/>
            <person name="Mahmood N."/>
            <person name="Shommy N.S."/>
        </authorList>
    </citation>
    <scope>NUCLEOTIDE SEQUENCE [LARGE SCALE GENOMIC DNA]</scope>
    <source>
        <strain evidence="2">cv. O-4</strain>
    </source>
</reference>
<protein>
    <submittedName>
        <fullName evidence="1">Uncharacterized protein</fullName>
    </submittedName>
</protein>
<dbReference type="EMBL" id="AWUE01016331">
    <property type="protein sequence ID" value="OMO92744.1"/>
    <property type="molecule type" value="Genomic_DNA"/>
</dbReference>
<evidence type="ECO:0000313" key="2">
    <source>
        <dbReference type="Proteomes" id="UP000187203"/>
    </source>
</evidence>
<dbReference type="AlphaFoldDB" id="A0A1R3JD34"/>
<dbReference type="Proteomes" id="UP000187203">
    <property type="component" value="Unassembled WGS sequence"/>
</dbReference>